<dbReference type="Proteomes" id="UP000634136">
    <property type="component" value="Unassembled WGS sequence"/>
</dbReference>
<dbReference type="Pfam" id="PF05699">
    <property type="entry name" value="Dimer_Tnp_hAT"/>
    <property type="match status" value="1"/>
</dbReference>
<accession>A0A834WJV9</accession>
<comment type="caution">
    <text evidence="2">The sequence shown here is derived from an EMBL/GenBank/DDBJ whole genome shotgun (WGS) entry which is preliminary data.</text>
</comment>
<dbReference type="PANTHER" id="PTHR32166">
    <property type="entry name" value="OSJNBA0013A04.12 PROTEIN"/>
    <property type="match status" value="1"/>
</dbReference>
<keyword evidence="3" id="KW-1185">Reference proteome</keyword>
<gene>
    <name evidence="2" type="ORF">G2W53_027476</name>
</gene>
<dbReference type="PANTHER" id="PTHR32166:SF121">
    <property type="entry name" value="DUF659 DOMAIN-CONTAINING PROTEIN"/>
    <property type="match status" value="1"/>
</dbReference>
<dbReference type="GO" id="GO:0046983">
    <property type="term" value="F:protein dimerization activity"/>
    <property type="evidence" value="ECO:0007669"/>
    <property type="project" value="InterPro"/>
</dbReference>
<dbReference type="OrthoDB" id="1427832at2759"/>
<sequence length="427" mass="49570">MATKEAVRRADMDIASFFYDNCIPMNIANSVYYQPMIDAIASIGSGYKGPTYKALRTNVLHDMKRRLDCWLKHVVVVGDIGKMGLVSSLAKRASMITKFVYNHAYLLAWLRKRDGWTEIIRLGPTRFATTFIALKSIHEHKHDLQALVTSKTFIESRYSRDLKAKEVIAIVLDNKFWSDCGIVVQIIAPLMRMLRIVDADNRPSLGYVQLRHSVHAAAYLLNPVFYYNKANFSKKPEVMEGFLEVLGKIVTHNKIRFVEESMLYRNREGSFNSDLAIESSSKMKPDDWWKIFGYRSPNVQKLAIRLLSQTASSYGCERNWSVFERIHTKKMNRLEYKRLNDLVYIHYNLRLKNCDANKRRNCDPIDYESIENIELWITDENTSPFLDYDELENMIYDEQAVSIIAIEEDNVHQNNNPQPSQGEHNLD</sequence>
<dbReference type="AlphaFoldDB" id="A0A834WJV9"/>
<organism evidence="2 3">
    <name type="scientific">Senna tora</name>
    <dbReference type="NCBI Taxonomy" id="362788"/>
    <lineage>
        <taxon>Eukaryota</taxon>
        <taxon>Viridiplantae</taxon>
        <taxon>Streptophyta</taxon>
        <taxon>Embryophyta</taxon>
        <taxon>Tracheophyta</taxon>
        <taxon>Spermatophyta</taxon>
        <taxon>Magnoliopsida</taxon>
        <taxon>eudicotyledons</taxon>
        <taxon>Gunneridae</taxon>
        <taxon>Pentapetalae</taxon>
        <taxon>rosids</taxon>
        <taxon>fabids</taxon>
        <taxon>Fabales</taxon>
        <taxon>Fabaceae</taxon>
        <taxon>Caesalpinioideae</taxon>
        <taxon>Cassia clade</taxon>
        <taxon>Senna</taxon>
    </lineage>
</organism>
<dbReference type="InterPro" id="IPR012337">
    <property type="entry name" value="RNaseH-like_sf"/>
</dbReference>
<reference evidence="2" key="1">
    <citation type="submission" date="2020-09" db="EMBL/GenBank/DDBJ databases">
        <title>Genome-Enabled Discovery of Anthraquinone Biosynthesis in Senna tora.</title>
        <authorList>
            <person name="Kang S.-H."/>
            <person name="Pandey R.P."/>
            <person name="Lee C.-M."/>
            <person name="Sim J.-S."/>
            <person name="Jeong J.-T."/>
            <person name="Choi B.-S."/>
            <person name="Jung M."/>
            <person name="Ginzburg D."/>
            <person name="Zhao K."/>
            <person name="Won S.Y."/>
            <person name="Oh T.-J."/>
            <person name="Yu Y."/>
            <person name="Kim N.-H."/>
            <person name="Lee O.R."/>
            <person name="Lee T.-H."/>
            <person name="Bashyal P."/>
            <person name="Kim T.-S."/>
            <person name="Lee W.-H."/>
            <person name="Kawkins C."/>
            <person name="Kim C.-K."/>
            <person name="Kim J.S."/>
            <person name="Ahn B.O."/>
            <person name="Rhee S.Y."/>
            <person name="Sohng J.K."/>
        </authorList>
    </citation>
    <scope>NUCLEOTIDE SEQUENCE</scope>
    <source>
        <tissue evidence="2">Leaf</tissue>
    </source>
</reference>
<evidence type="ECO:0000313" key="2">
    <source>
        <dbReference type="EMBL" id="KAF7822021.1"/>
    </source>
</evidence>
<protein>
    <recommendedName>
        <fullName evidence="1">HAT C-terminal dimerisation domain-containing protein</fullName>
    </recommendedName>
</protein>
<evidence type="ECO:0000313" key="3">
    <source>
        <dbReference type="Proteomes" id="UP000634136"/>
    </source>
</evidence>
<dbReference type="SUPFAM" id="SSF53098">
    <property type="entry name" value="Ribonuclease H-like"/>
    <property type="match status" value="1"/>
</dbReference>
<dbReference type="EMBL" id="JAAIUW010000008">
    <property type="protein sequence ID" value="KAF7822021.1"/>
    <property type="molecule type" value="Genomic_DNA"/>
</dbReference>
<name>A0A834WJV9_9FABA</name>
<feature type="domain" description="HAT C-terminal dimerisation" evidence="1">
    <location>
        <begin position="279"/>
        <end position="349"/>
    </location>
</feature>
<proteinExistence type="predicted"/>
<evidence type="ECO:0000259" key="1">
    <source>
        <dbReference type="Pfam" id="PF05699"/>
    </source>
</evidence>
<dbReference type="InterPro" id="IPR008906">
    <property type="entry name" value="HATC_C_dom"/>
</dbReference>